<proteinExistence type="predicted"/>
<sequence length="93" mass="11026">MSDKLRKSIYDKTHINLRKFWIDSRKKLNLSQRELANKLKINHSLVAKIETGNRQLNCIEMVNYCYALEVNPYLVIDLIDNYLKQENISISKI</sequence>
<dbReference type="Gene3D" id="1.10.260.40">
    <property type="entry name" value="lambda repressor-like DNA-binding domains"/>
    <property type="match status" value="1"/>
</dbReference>
<dbReference type="GO" id="GO:0003677">
    <property type="term" value="F:DNA binding"/>
    <property type="evidence" value="ECO:0007669"/>
    <property type="project" value="UniProtKB-KW"/>
</dbReference>
<name>A0A1W1CM98_9ZZZZ</name>
<organism evidence="2">
    <name type="scientific">hydrothermal vent metagenome</name>
    <dbReference type="NCBI Taxonomy" id="652676"/>
    <lineage>
        <taxon>unclassified sequences</taxon>
        <taxon>metagenomes</taxon>
        <taxon>ecological metagenomes</taxon>
    </lineage>
</organism>
<dbReference type="AlphaFoldDB" id="A0A1W1CM98"/>
<reference evidence="2" key="1">
    <citation type="submission" date="2016-10" db="EMBL/GenBank/DDBJ databases">
        <authorList>
            <person name="de Groot N.N."/>
        </authorList>
    </citation>
    <scope>NUCLEOTIDE SEQUENCE</scope>
</reference>
<protein>
    <submittedName>
        <fullName evidence="2">DNA-binding protein</fullName>
    </submittedName>
</protein>
<evidence type="ECO:0000259" key="1">
    <source>
        <dbReference type="PROSITE" id="PS50943"/>
    </source>
</evidence>
<dbReference type="InterPro" id="IPR010982">
    <property type="entry name" value="Lambda_DNA-bd_dom_sf"/>
</dbReference>
<dbReference type="PROSITE" id="PS50943">
    <property type="entry name" value="HTH_CROC1"/>
    <property type="match status" value="1"/>
</dbReference>
<dbReference type="SUPFAM" id="SSF47413">
    <property type="entry name" value="lambda repressor-like DNA-binding domains"/>
    <property type="match status" value="1"/>
</dbReference>
<evidence type="ECO:0000313" key="2">
    <source>
        <dbReference type="EMBL" id="SFV66822.1"/>
    </source>
</evidence>
<feature type="domain" description="HTH cro/C1-type" evidence="1">
    <location>
        <begin position="25"/>
        <end position="75"/>
    </location>
</feature>
<accession>A0A1W1CM98</accession>
<dbReference type="EMBL" id="FPHJ01000055">
    <property type="protein sequence ID" value="SFV66822.1"/>
    <property type="molecule type" value="Genomic_DNA"/>
</dbReference>
<dbReference type="InterPro" id="IPR001387">
    <property type="entry name" value="Cro/C1-type_HTH"/>
</dbReference>
<dbReference type="CDD" id="cd00093">
    <property type="entry name" value="HTH_XRE"/>
    <property type="match status" value="1"/>
</dbReference>
<dbReference type="Pfam" id="PF01381">
    <property type="entry name" value="HTH_3"/>
    <property type="match status" value="1"/>
</dbReference>
<keyword evidence="2" id="KW-0238">DNA-binding</keyword>
<gene>
    <name evidence="2" type="ORF">MNB_SUP05-5-847</name>
</gene>